<sequence length="142" mass="15566">MVKRKIIIASHNKLAFGMKETLGYITGDVSHVVEISAYLDNTPVDEAIEASLADVSADDEVIILTDLLGGSVNQAFFPYLNREHFHVITGMNLPVLMSLALQPTNTYLDAATIHQAIAEAREQLIYVNDFVAAMAVDDDDDE</sequence>
<evidence type="ECO:0000313" key="2">
    <source>
        <dbReference type="Proteomes" id="UP000501558"/>
    </source>
</evidence>
<dbReference type="PANTHER" id="PTHR33799">
    <property type="entry name" value="PTS PERMEASE-RELATED-RELATED"/>
    <property type="match status" value="1"/>
</dbReference>
<keyword evidence="2" id="KW-1185">Reference proteome</keyword>
<gene>
    <name evidence="1" type="ORF">GU334_01410</name>
</gene>
<dbReference type="SUPFAM" id="SSF53062">
    <property type="entry name" value="PTS system fructose IIA component-like"/>
    <property type="match status" value="1"/>
</dbReference>
<dbReference type="GO" id="GO:0009401">
    <property type="term" value="P:phosphoenolpyruvate-dependent sugar phosphotransferase system"/>
    <property type="evidence" value="ECO:0007669"/>
    <property type="project" value="InterPro"/>
</dbReference>
<dbReference type="InterPro" id="IPR004701">
    <property type="entry name" value="PTS_EIIA_man-typ"/>
</dbReference>
<dbReference type="InterPro" id="IPR051471">
    <property type="entry name" value="Bacterial_PTS_sugar_comp"/>
</dbReference>
<dbReference type="KEGG" id="lrn:CMV25_06575"/>
<dbReference type="RefSeq" id="WP_061773722.1">
    <property type="nucleotide sequence ID" value="NZ_BAAAXH010000024.1"/>
</dbReference>
<dbReference type="Gene3D" id="3.40.50.510">
    <property type="entry name" value="Phosphotransferase system, mannose-type IIA component"/>
    <property type="match status" value="1"/>
</dbReference>
<evidence type="ECO:0000313" key="1">
    <source>
        <dbReference type="EMBL" id="QIW57654.1"/>
    </source>
</evidence>
<dbReference type="PROSITE" id="PS51096">
    <property type="entry name" value="PTS_EIIA_TYPE_4"/>
    <property type="match status" value="1"/>
</dbReference>
<name>A0A2A5SI58_9LACT</name>
<dbReference type="GO" id="GO:0016020">
    <property type="term" value="C:membrane"/>
    <property type="evidence" value="ECO:0007669"/>
    <property type="project" value="InterPro"/>
</dbReference>
<dbReference type="InterPro" id="IPR036662">
    <property type="entry name" value="PTS_EIIA_man-typ_sf"/>
</dbReference>
<accession>A0A2A5SI58</accession>
<dbReference type="Pfam" id="PF03610">
    <property type="entry name" value="EIIA-man"/>
    <property type="match status" value="1"/>
</dbReference>
<dbReference type="PANTHER" id="PTHR33799:SF1">
    <property type="entry name" value="PTS SYSTEM MANNOSE-SPECIFIC EIIAB COMPONENT-RELATED"/>
    <property type="match status" value="1"/>
</dbReference>
<organism evidence="1 2">
    <name type="scientific">Pseudolactococcus raffinolactis</name>
    <dbReference type="NCBI Taxonomy" id="1366"/>
    <lineage>
        <taxon>Bacteria</taxon>
        <taxon>Bacillati</taxon>
        <taxon>Bacillota</taxon>
        <taxon>Bacilli</taxon>
        <taxon>Lactobacillales</taxon>
        <taxon>Streptococcaceae</taxon>
        <taxon>Pseudolactococcus</taxon>
    </lineage>
</organism>
<dbReference type="OrthoDB" id="6578004at2"/>
<dbReference type="EMBL" id="CP047628">
    <property type="protein sequence ID" value="QIW57654.1"/>
    <property type="molecule type" value="Genomic_DNA"/>
</dbReference>
<dbReference type="AlphaFoldDB" id="A0A2A5SI58"/>
<reference evidence="1 2" key="1">
    <citation type="submission" date="2019-12" db="EMBL/GenBank/DDBJ databases">
        <title>Whole genome sequences of Lactococcus raffinolactis strains isolated from sewage.</title>
        <authorList>
            <person name="Ybazeta G."/>
            <person name="Ross M."/>
            <person name="Brabant-Kirwan D."/>
            <person name="Saleh M."/>
            <person name="Dillon J.A."/>
            <person name="Splinter K."/>
            <person name="Nokhbeh R."/>
        </authorList>
    </citation>
    <scope>NUCLEOTIDE SEQUENCE [LARGE SCALE GENOMIC DNA]</scope>
    <source>
        <strain evidence="1 2">Lr_19_14</strain>
    </source>
</reference>
<dbReference type="Proteomes" id="UP000501558">
    <property type="component" value="Chromosome"/>
</dbReference>
<proteinExistence type="predicted"/>
<protein>
    <submittedName>
        <fullName evidence="1">PTS N-acetylglucosamine transporter subunit IIBC</fullName>
    </submittedName>
</protein>
<dbReference type="GeneID" id="93295984"/>